<organism evidence="2 3">
    <name type="scientific">candidate division WWE3 bacterium RBG_16_37_10</name>
    <dbReference type="NCBI Taxonomy" id="1802610"/>
    <lineage>
        <taxon>Bacteria</taxon>
        <taxon>Katanobacteria</taxon>
    </lineage>
</organism>
<dbReference type="InterPro" id="IPR003489">
    <property type="entry name" value="RHF/RaiA"/>
</dbReference>
<dbReference type="Proteomes" id="UP000177371">
    <property type="component" value="Unassembled WGS sequence"/>
</dbReference>
<dbReference type="Gene3D" id="3.30.160.100">
    <property type="entry name" value="Ribosome hibernation promotion factor-like"/>
    <property type="match status" value="1"/>
</dbReference>
<dbReference type="AlphaFoldDB" id="A0A1F4UVB7"/>
<name>A0A1F4UVB7_UNCKA</name>
<feature type="compositionally biased region" description="Basic and acidic residues" evidence="1">
    <location>
        <begin position="102"/>
        <end position="116"/>
    </location>
</feature>
<accession>A0A1F4UVB7</accession>
<comment type="caution">
    <text evidence="2">The sequence shown here is derived from an EMBL/GenBank/DDBJ whole genome shotgun (WGS) entry which is preliminary data.</text>
</comment>
<sequence>MTYQITSDNIDLSESMKELAREKISKIESRFPNLTEDEKQFRVVMNSAPNEKFSIKVEAKLGKKSYYSDETSFTLENALVATVEEIERMVKKDSDYSATWNGKRENKRFKPEEDET</sequence>
<proteinExistence type="predicted"/>
<dbReference type="STRING" id="1802610.A2W32_00415"/>
<gene>
    <name evidence="2" type="ORF">A2W32_00415</name>
</gene>
<dbReference type="Pfam" id="PF02482">
    <property type="entry name" value="Ribosomal_S30AE"/>
    <property type="match status" value="1"/>
</dbReference>
<dbReference type="InterPro" id="IPR036567">
    <property type="entry name" value="RHF-like"/>
</dbReference>
<evidence type="ECO:0008006" key="4">
    <source>
        <dbReference type="Google" id="ProtNLM"/>
    </source>
</evidence>
<reference evidence="2 3" key="1">
    <citation type="journal article" date="2016" name="Nat. Commun.">
        <title>Thousands of microbial genomes shed light on interconnected biogeochemical processes in an aquifer system.</title>
        <authorList>
            <person name="Anantharaman K."/>
            <person name="Brown C.T."/>
            <person name="Hug L.A."/>
            <person name="Sharon I."/>
            <person name="Castelle C.J."/>
            <person name="Probst A.J."/>
            <person name="Thomas B.C."/>
            <person name="Singh A."/>
            <person name="Wilkins M.J."/>
            <person name="Karaoz U."/>
            <person name="Brodie E.L."/>
            <person name="Williams K.H."/>
            <person name="Hubbard S.S."/>
            <person name="Banfield J.F."/>
        </authorList>
    </citation>
    <scope>NUCLEOTIDE SEQUENCE [LARGE SCALE GENOMIC DNA]</scope>
</reference>
<evidence type="ECO:0000313" key="3">
    <source>
        <dbReference type="Proteomes" id="UP000177371"/>
    </source>
</evidence>
<feature type="region of interest" description="Disordered" evidence="1">
    <location>
        <begin position="95"/>
        <end position="116"/>
    </location>
</feature>
<protein>
    <recommendedName>
        <fullName evidence="4">Ribosomal subunit interface protein</fullName>
    </recommendedName>
</protein>
<evidence type="ECO:0000313" key="2">
    <source>
        <dbReference type="EMBL" id="OGC48895.1"/>
    </source>
</evidence>
<dbReference type="SUPFAM" id="SSF69754">
    <property type="entry name" value="Ribosome binding protein Y (YfiA homologue)"/>
    <property type="match status" value="1"/>
</dbReference>
<dbReference type="EMBL" id="MEUT01000059">
    <property type="protein sequence ID" value="OGC48895.1"/>
    <property type="molecule type" value="Genomic_DNA"/>
</dbReference>
<evidence type="ECO:0000256" key="1">
    <source>
        <dbReference type="SAM" id="MobiDB-lite"/>
    </source>
</evidence>